<feature type="domain" description="Na+-translocating membrane potential-generating system MpsC" evidence="1">
    <location>
        <begin position="4"/>
        <end position="110"/>
    </location>
</feature>
<dbReference type="Proteomes" id="UP000831787">
    <property type="component" value="Chromosome"/>
</dbReference>
<evidence type="ECO:0000313" key="2">
    <source>
        <dbReference type="EMBL" id="UOQ45334.1"/>
    </source>
</evidence>
<dbReference type="Pfam" id="PF10057">
    <property type="entry name" value="MpsC"/>
    <property type="match status" value="2"/>
</dbReference>
<dbReference type="EMBL" id="CP095073">
    <property type="protein sequence ID" value="UOQ45334.1"/>
    <property type="molecule type" value="Genomic_DNA"/>
</dbReference>
<proteinExistence type="predicted"/>
<sequence>MDTRSIQSEISSYVGRLLRDNFGKGPASVYVSLVEPYVTIYLKDFLAPMERVLVGKDHTRRVEETRDLLMEELIPDIKATWKATTGIEIKEMYYDWSLSNRSGVFIGILNTQSRMDEHLEDYEHKINIHHEVIQLSKKAEKPPENLESFMLNNRTLIVVRDGILVPIEKALIEAGHSEVLKLTKRNLERNLINQSSFEDILNTSIEDYFVDWDFQKDISYILFILKPKASGK</sequence>
<reference evidence="2 3" key="1">
    <citation type="submission" date="2022-04" db="EMBL/GenBank/DDBJ databases">
        <title>Halobacillus sp. isolated from saltern.</title>
        <authorList>
            <person name="Won M."/>
            <person name="Lee C.-M."/>
            <person name="Woen H.-Y."/>
            <person name="Kwon S.-W."/>
        </authorList>
    </citation>
    <scope>NUCLEOTIDE SEQUENCE [LARGE SCALE GENOMIC DNA]</scope>
    <source>
        <strain evidence="2 3">SSBR10-3</strain>
    </source>
</reference>
<evidence type="ECO:0000313" key="3">
    <source>
        <dbReference type="Proteomes" id="UP000831787"/>
    </source>
</evidence>
<protein>
    <submittedName>
        <fullName evidence="2">DUF2294 domain-containing protein</fullName>
    </submittedName>
</protein>
<accession>A0ABY4EME8</accession>
<name>A0ABY4EME8_9BACI</name>
<dbReference type="InterPro" id="IPR018745">
    <property type="entry name" value="MpsC"/>
</dbReference>
<keyword evidence="3" id="KW-1185">Reference proteome</keyword>
<organism evidence="2 3">
    <name type="scientific">Halobacillus salinarum</name>
    <dbReference type="NCBI Taxonomy" id="2932257"/>
    <lineage>
        <taxon>Bacteria</taxon>
        <taxon>Bacillati</taxon>
        <taxon>Bacillota</taxon>
        <taxon>Bacilli</taxon>
        <taxon>Bacillales</taxon>
        <taxon>Bacillaceae</taxon>
        <taxon>Halobacillus</taxon>
    </lineage>
</organism>
<dbReference type="RefSeq" id="WP_244711976.1">
    <property type="nucleotide sequence ID" value="NZ_CP095073.1"/>
</dbReference>
<gene>
    <name evidence="2" type="ORF">MUN89_05135</name>
</gene>
<feature type="domain" description="Na+-translocating membrane potential-generating system MpsC" evidence="1">
    <location>
        <begin position="132"/>
        <end position="226"/>
    </location>
</feature>
<evidence type="ECO:0000259" key="1">
    <source>
        <dbReference type="Pfam" id="PF10057"/>
    </source>
</evidence>